<dbReference type="RefSeq" id="WP_087033628.1">
    <property type="nucleotide sequence ID" value="NZ_FJNE01000006.1"/>
</dbReference>
<gene>
    <name evidence="3" type="ORF">Tpal_2079</name>
</gene>
<keyword evidence="3" id="KW-0808">Transferase</keyword>
<dbReference type="PANTHER" id="PTHR45947">
    <property type="entry name" value="SULFOQUINOVOSYL TRANSFERASE SQD2"/>
    <property type="match status" value="1"/>
</dbReference>
<name>A0A143YUB4_9LACT</name>
<feature type="domain" description="Glycosyl transferase family 1" evidence="1">
    <location>
        <begin position="184"/>
        <end position="347"/>
    </location>
</feature>
<evidence type="ECO:0000259" key="1">
    <source>
        <dbReference type="Pfam" id="PF00534"/>
    </source>
</evidence>
<keyword evidence="4" id="KW-1185">Reference proteome</keyword>
<dbReference type="Pfam" id="PF13477">
    <property type="entry name" value="Glyco_trans_4_2"/>
    <property type="match status" value="1"/>
</dbReference>
<dbReference type="InterPro" id="IPR001296">
    <property type="entry name" value="Glyco_trans_1"/>
</dbReference>
<dbReference type="InterPro" id="IPR050194">
    <property type="entry name" value="Glycosyltransferase_grp1"/>
</dbReference>
<evidence type="ECO:0000313" key="3">
    <source>
        <dbReference type="EMBL" id="CZQ96979.1"/>
    </source>
</evidence>
<dbReference type="Proteomes" id="UP000242754">
    <property type="component" value="Unassembled WGS sequence"/>
</dbReference>
<evidence type="ECO:0000313" key="4">
    <source>
        <dbReference type="Proteomes" id="UP000242754"/>
    </source>
</evidence>
<dbReference type="GO" id="GO:0016757">
    <property type="term" value="F:glycosyltransferase activity"/>
    <property type="evidence" value="ECO:0007669"/>
    <property type="project" value="InterPro"/>
</dbReference>
<organism evidence="3 4">
    <name type="scientific">Trichococcus palustris</name>
    <dbReference type="NCBI Taxonomy" id="140314"/>
    <lineage>
        <taxon>Bacteria</taxon>
        <taxon>Bacillati</taxon>
        <taxon>Bacillota</taxon>
        <taxon>Bacilli</taxon>
        <taxon>Lactobacillales</taxon>
        <taxon>Carnobacteriaceae</taxon>
        <taxon>Trichococcus</taxon>
    </lineage>
</organism>
<evidence type="ECO:0000259" key="2">
    <source>
        <dbReference type="Pfam" id="PF13477"/>
    </source>
</evidence>
<protein>
    <submittedName>
        <fullName evidence="3">Glycosyl transferases group 1</fullName>
    </submittedName>
</protein>
<feature type="domain" description="Glycosyltransferase subfamily 4-like N-terminal" evidence="2">
    <location>
        <begin position="3"/>
        <end position="145"/>
    </location>
</feature>
<dbReference type="Pfam" id="PF00534">
    <property type="entry name" value="Glycos_transf_1"/>
    <property type="match status" value="1"/>
</dbReference>
<dbReference type="STRING" id="140314.SAMN04488076_104116"/>
<sequence>MRILYVSTISDTINAFLVPHIHLLLDAGHTVDLACNVSAPINPTLLERGCKIFPMSFQRSPLKKQNYGAYQSLKKRIGDGKYDWVHTHTPVASTLTRIACRNMPDVKVIYTAHGFHFFEGAPLKNWLIYYPVEKWLSGYTDLLLTMNSEDYGRVQKKFHAKMVQFVKGVGVNLDKFSVPTETEKQELRQEYGFAPEDFILVYPAELSYRKHQDLLIEAMDRVAQDIPNSKLLLIGDGPNEEAYRELISERQLDDHIALMGYRKDVANLLMLSDVAVSSSRQEGLPVNVMEAMATGLPLVVSNCRGNRDLVKDGKNGFVITGDAPETYAAKIGQLYEDGSLRETMKKANLADIQNYSTENVLKDMERIYAELQ</sequence>
<dbReference type="Gene3D" id="3.40.50.2000">
    <property type="entry name" value="Glycogen Phosphorylase B"/>
    <property type="match status" value="2"/>
</dbReference>
<dbReference type="AlphaFoldDB" id="A0A143YUB4"/>
<dbReference type="PANTHER" id="PTHR45947:SF3">
    <property type="entry name" value="SULFOQUINOVOSYL TRANSFERASE SQD2"/>
    <property type="match status" value="1"/>
</dbReference>
<reference evidence="3 4" key="1">
    <citation type="submission" date="2016-02" db="EMBL/GenBank/DDBJ databases">
        <authorList>
            <person name="Wen L."/>
            <person name="He K."/>
            <person name="Yang H."/>
        </authorList>
    </citation>
    <scope>NUCLEOTIDE SEQUENCE [LARGE SCALE GENOMIC DNA]</scope>
    <source>
        <strain evidence="3">Trichococcus palustris</strain>
    </source>
</reference>
<dbReference type="SUPFAM" id="SSF53756">
    <property type="entry name" value="UDP-Glycosyltransferase/glycogen phosphorylase"/>
    <property type="match status" value="1"/>
</dbReference>
<dbReference type="InterPro" id="IPR028098">
    <property type="entry name" value="Glyco_trans_4-like_N"/>
</dbReference>
<dbReference type="EMBL" id="FJNE01000006">
    <property type="protein sequence ID" value="CZQ96979.1"/>
    <property type="molecule type" value="Genomic_DNA"/>
</dbReference>
<proteinExistence type="predicted"/>
<dbReference type="CDD" id="cd03808">
    <property type="entry name" value="GT4_CapM-like"/>
    <property type="match status" value="1"/>
</dbReference>
<accession>A0A143YUB4</accession>
<dbReference type="OrthoDB" id="9806653at2"/>